<keyword evidence="10" id="KW-1185">Reference proteome</keyword>
<keyword evidence="6" id="KW-0408">Iron</keyword>
<evidence type="ECO:0000256" key="4">
    <source>
        <dbReference type="ARBA" id="ARBA00022485"/>
    </source>
</evidence>
<dbReference type="PROSITE" id="PS00198">
    <property type="entry name" value="4FE4S_FER_1"/>
    <property type="match status" value="1"/>
</dbReference>
<dbReference type="Gene3D" id="3.30.70.20">
    <property type="match status" value="1"/>
</dbReference>
<evidence type="ECO:0000256" key="3">
    <source>
        <dbReference type="ARBA" id="ARBA00010870"/>
    </source>
</evidence>
<dbReference type="AlphaFoldDB" id="A0A1B7LIM1"/>
<evidence type="ECO:0000313" key="9">
    <source>
        <dbReference type="EMBL" id="OAT86429.1"/>
    </source>
</evidence>
<dbReference type="InterPro" id="IPR017896">
    <property type="entry name" value="4Fe4S_Fe-S-bd"/>
</dbReference>
<sequence length="256" mass="27370">MANWVWKGLGSGVVTTRYPHRMEEIPGGWSGLPVVKGNNCPADCRRCAAVCLSGAVSIGGPAGPVIDYMRCIFCRACVENCPGEVLVWRNDFRLARPARPGGPPRRLSRRSVYIRHVDTGACECCLWEVNGLSNPYYDLHRLGFFFVTSPRHADLLLVTGPVTRNMAEALDKAYRAMAAPKLVVAAGACACSGPFAGMNYAAPYRLADLLPVDVFVPGCPPAPLTLLHGLLLAAGRAEEAGGEMELRGDKTGAAGK</sequence>
<evidence type="ECO:0000259" key="8">
    <source>
        <dbReference type="PROSITE" id="PS51379"/>
    </source>
</evidence>
<dbReference type="InterPro" id="IPR052375">
    <property type="entry name" value="Complex_I_20kDa-like"/>
</dbReference>
<feature type="domain" description="4Fe-4S ferredoxin-type" evidence="8">
    <location>
        <begin position="31"/>
        <end position="61"/>
    </location>
</feature>
<dbReference type="STRING" id="1838280.A6M21_03110"/>
<evidence type="ECO:0000256" key="5">
    <source>
        <dbReference type="ARBA" id="ARBA00022723"/>
    </source>
</evidence>
<dbReference type="EMBL" id="LYVF01000013">
    <property type="protein sequence ID" value="OAT86429.1"/>
    <property type="molecule type" value="Genomic_DNA"/>
</dbReference>
<dbReference type="PANTHER" id="PTHR42989">
    <property type="entry name" value="HYDROGENASE-4 COMPONENT I"/>
    <property type="match status" value="1"/>
</dbReference>
<dbReference type="RefSeq" id="WP_066666158.1">
    <property type="nucleotide sequence ID" value="NZ_LYVF01000013.1"/>
</dbReference>
<keyword evidence="4" id="KW-0004">4Fe-4S</keyword>
<gene>
    <name evidence="9" type="ORF">A6M21_03110</name>
</gene>
<dbReference type="Pfam" id="PF01058">
    <property type="entry name" value="Oxidored_q6"/>
    <property type="match status" value="1"/>
</dbReference>
<dbReference type="Gene3D" id="3.40.50.12280">
    <property type="match status" value="1"/>
</dbReference>
<proteinExistence type="inferred from homology"/>
<name>A0A1B7LIM1_9FIRM</name>
<comment type="cofactor">
    <cofactor evidence="1">
        <name>[4Fe-4S] cluster</name>
        <dbReference type="ChEBI" id="CHEBI:49883"/>
    </cofactor>
</comment>
<dbReference type="GO" id="GO:0046872">
    <property type="term" value="F:metal ion binding"/>
    <property type="evidence" value="ECO:0007669"/>
    <property type="project" value="UniProtKB-KW"/>
</dbReference>
<feature type="domain" description="4Fe-4S ferredoxin-type" evidence="8">
    <location>
        <begin position="62"/>
        <end position="91"/>
    </location>
</feature>
<evidence type="ECO:0000256" key="7">
    <source>
        <dbReference type="ARBA" id="ARBA00023014"/>
    </source>
</evidence>
<keyword evidence="7" id="KW-0411">Iron-sulfur</keyword>
<dbReference type="GO" id="GO:0051539">
    <property type="term" value="F:4 iron, 4 sulfur cluster binding"/>
    <property type="evidence" value="ECO:0007669"/>
    <property type="project" value="UniProtKB-KW"/>
</dbReference>
<dbReference type="SUPFAM" id="SSF54862">
    <property type="entry name" value="4Fe-4S ferredoxins"/>
    <property type="match status" value="1"/>
</dbReference>
<accession>A0A1B7LIM1</accession>
<dbReference type="PANTHER" id="PTHR42989:SF1">
    <property type="entry name" value="FORMATE HYDROGENLYASE SUBUNIT 7-RELATED"/>
    <property type="match status" value="1"/>
</dbReference>
<dbReference type="InterPro" id="IPR017900">
    <property type="entry name" value="4Fe4S_Fe_S_CS"/>
</dbReference>
<evidence type="ECO:0000313" key="10">
    <source>
        <dbReference type="Proteomes" id="UP000078532"/>
    </source>
</evidence>
<comment type="caution">
    <text evidence="9">The sequence shown here is derived from an EMBL/GenBank/DDBJ whole genome shotgun (WGS) entry which is preliminary data.</text>
</comment>
<evidence type="ECO:0000256" key="6">
    <source>
        <dbReference type="ARBA" id="ARBA00023004"/>
    </source>
</evidence>
<dbReference type="InterPro" id="IPR006137">
    <property type="entry name" value="NADH_UbQ_OxRdtase-like_20kDa"/>
</dbReference>
<dbReference type="PROSITE" id="PS51379">
    <property type="entry name" value="4FE4S_FER_2"/>
    <property type="match status" value="2"/>
</dbReference>
<comment type="similarity">
    <text evidence="3">Belongs to the FrhG family.</text>
</comment>
<comment type="similarity">
    <text evidence="2">Belongs to the complex I 20 kDa subunit family.</text>
</comment>
<keyword evidence="5" id="KW-0479">Metal-binding</keyword>
<dbReference type="Pfam" id="PF00037">
    <property type="entry name" value="Fer4"/>
    <property type="match status" value="1"/>
</dbReference>
<organism evidence="9 10">
    <name type="scientific">Desulfotomaculum copahuensis</name>
    <dbReference type="NCBI Taxonomy" id="1838280"/>
    <lineage>
        <taxon>Bacteria</taxon>
        <taxon>Bacillati</taxon>
        <taxon>Bacillota</taxon>
        <taxon>Clostridia</taxon>
        <taxon>Eubacteriales</taxon>
        <taxon>Desulfotomaculaceae</taxon>
        <taxon>Desulfotomaculum</taxon>
    </lineage>
</organism>
<dbReference type="Proteomes" id="UP000078532">
    <property type="component" value="Unassembled WGS sequence"/>
</dbReference>
<protein>
    <recommendedName>
        <fullName evidence="8">4Fe-4S ferredoxin-type domain-containing protein</fullName>
    </recommendedName>
</protein>
<evidence type="ECO:0000256" key="2">
    <source>
        <dbReference type="ARBA" id="ARBA00009173"/>
    </source>
</evidence>
<dbReference type="SUPFAM" id="SSF56770">
    <property type="entry name" value="HydA/Nqo6-like"/>
    <property type="match status" value="1"/>
</dbReference>
<reference evidence="9 10" key="1">
    <citation type="submission" date="2016-04" db="EMBL/GenBank/DDBJ databases">
        <authorList>
            <person name="Evans L.H."/>
            <person name="Alamgir A."/>
            <person name="Owens N."/>
            <person name="Weber N.D."/>
            <person name="Virtaneva K."/>
            <person name="Barbian K."/>
            <person name="Babar A."/>
            <person name="Rosenke K."/>
        </authorList>
    </citation>
    <scope>NUCLEOTIDE SEQUENCE [LARGE SCALE GENOMIC DNA]</scope>
    <source>
        <strain evidence="9 10">LMa1</strain>
    </source>
</reference>
<evidence type="ECO:0000256" key="1">
    <source>
        <dbReference type="ARBA" id="ARBA00001966"/>
    </source>
</evidence>